<feature type="domain" description="YbaK/aminoacyl-tRNA synthetase-associated" evidence="1">
    <location>
        <begin position="4"/>
        <end position="87"/>
    </location>
</feature>
<dbReference type="SUPFAM" id="SSF55826">
    <property type="entry name" value="YbaK/ProRS associated domain"/>
    <property type="match status" value="1"/>
</dbReference>
<dbReference type="PANTHER" id="PTHR30411">
    <property type="entry name" value="CYTOPLASMIC PROTEIN"/>
    <property type="match status" value="1"/>
</dbReference>
<proteinExistence type="predicted"/>
<dbReference type="Proteomes" id="UP000564964">
    <property type="component" value="Unassembled WGS sequence"/>
</dbReference>
<protein>
    <recommendedName>
        <fullName evidence="1">YbaK/aminoacyl-tRNA synthetase-associated domain-containing protein</fullName>
    </recommendedName>
</protein>
<dbReference type="CDD" id="cd04332">
    <property type="entry name" value="YbaK_like"/>
    <property type="match status" value="1"/>
</dbReference>
<dbReference type="PANTHER" id="PTHR30411:SF9">
    <property type="entry name" value="MULTIFUNCTIONAL SER_THR-TRNA DEACYLASE PROXP-Y"/>
    <property type="match status" value="1"/>
</dbReference>
<gene>
    <name evidence="2" type="ORF">HA252_01475</name>
</gene>
<dbReference type="EMBL" id="DUGH01000035">
    <property type="protein sequence ID" value="HIH16055.1"/>
    <property type="molecule type" value="Genomic_DNA"/>
</dbReference>
<accession>A0A7J4JI32</accession>
<sequence>MLGLIAAEKRIDLKKLAAVAGTGRLSLAKPDEVLKHTGCEVGSVHPFGNLHKLPTYLDEVVKENETVDFNIGLHTHSVIMTAKDFVDAVKPVEGRFSAGARKAKI</sequence>
<comment type="caution">
    <text evidence="2">The sequence shown here is derived from an EMBL/GenBank/DDBJ whole genome shotgun (WGS) entry which is preliminary data.</text>
</comment>
<evidence type="ECO:0000259" key="1">
    <source>
        <dbReference type="Pfam" id="PF04073"/>
    </source>
</evidence>
<dbReference type="GO" id="GO:0002161">
    <property type="term" value="F:aminoacyl-tRNA deacylase activity"/>
    <property type="evidence" value="ECO:0007669"/>
    <property type="project" value="InterPro"/>
</dbReference>
<dbReference type="InterPro" id="IPR036754">
    <property type="entry name" value="YbaK/aa-tRNA-synt-asso_dom_sf"/>
</dbReference>
<name>A0A7J4JI32_9ARCH</name>
<evidence type="ECO:0000313" key="2">
    <source>
        <dbReference type="EMBL" id="HIH16055.1"/>
    </source>
</evidence>
<dbReference type="Pfam" id="PF04073">
    <property type="entry name" value="tRNA_edit"/>
    <property type="match status" value="1"/>
</dbReference>
<organism evidence="2 3">
    <name type="scientific">Candidatus Iainarchaeum sp</name>
    <dbReference type="NCBI Taxonomy" id="3101447"/>
    <lineage>
        <taxon>Archaea</taxon>
        <taxon>Candidatus Iainarchaeota</taxon>
        <taxon>Candidatus Iainarchaeia</taxon>
        <taxon>Candidatus Iainarchaeales</taxon>
        <taxon>Candidatus Iainarchaeaceae</taxon>
        <taxon>Candidatus Iainarchaeum</taxon>
    </lineage>
</organism>
<dbReference type="Gene3D" id="3.90.960.10">
    <property type="entry name" value="YbaK/aminoacyl-tRNA synthetase-associated domain"/>
    <property type="match status" value="1"/>
</dbReference>
<dbReference type="AlphaFoldDB" id="A0A7J4JI32"/>
<reference evidence="3" key="1">
    <citation type="journal article" date="2020" name="bioRxiv">
        <title>A rank-normalized archaeal taxonomy based on genome phylogeny resolves widespread incomplete and uneven classifications.</title>
        <authorList>
            <person name="Rinke C."/>
            <person name="Chuvochina M."/>
            <person name="Mussig A.J."/>
            <person name="Chaumeil P.-A."/>
            <person name="Waite D.W."/>
            <person name="Whitman W.B."/>
            <person name="Parks D.H."/>
            <person name="Hugenholtz P."/>
        </authorList>
    </citation>
    <scope>NUCLEOTIDE SEQUENCE [LARGE SCALE GENOMIC DNA]</scope>
</reference>
<evidence type="ECO:0000313" key="3">
    <source>
        <dbReference type="Proteomes" id="UP000564964"/>
    </source>
</evidence>
<dbReference type="InterPro" id="IPR007214">
    <property type="entry name" value="YbaK/aa-tRNA-synth-assoc-dom"/>
</dbReference>